<dbReference type="InterPro" id="IPR001375">
    <property type="entry name" value="Peptidase_S9_cat"/>
</dbReference>
<dbReference type="EMBL" id="BMFP01000002">
    <property type="protein sequence ID" value="GGG07085.1"/>
    <property type="molecule type" value="Genomic_DNA"/>
</dbReference>
<evidence type="ECO:0000259" key="2">
    <source>
        <dbReference type="Pfam" id="PF00326"/>
    </source>
</evidence>
<dbReference type="InterPro" id="IPR050278">
    <property type="entry name" value="Serine_Prot_S9B/DPPIV"/>
</dbReference>
<keyword evidence="1" id="KW-0732">Signal</keyword>
<evidence type="ECO:0000313" key="4">
    <source>
        <dbReference type="EMBL" id="GGG07085.1"/>
    </source>
</evidence>
<feature type="domain" description="Peptidase S9 prolyl oligopeptidase catalytic" evidence="2">
    <location>
        <begin position="603"/>
        <end position="799"/>
    </location>
</feature>
<proteinExistence type="predicted"/>
<dbReference type="PANTHER" id="PTHR11731">
    <property type="entry name" value="PROTEASE FAMILY S9B,C DIPEPTIDYL-PEPTIDASE IV-RELATED"/>
    <property type="match status" value="1"/>
</dbReference>
<comment type="caution">
    <text evidence="4">The sequence shown here is derived from an EMBL/GenBank/DDBJ whole genome shotgun (WGS) entry which is preliminary data.</text>
</comment>
<dbReference type="Pfam" id="PF00326">
    <property type="entry name" value="Peptidase_S9"/>
    <property type="match status" value="1"/>
</dbReference>
<organism evidence="4 5">
    <name type="scientific">Pontibacter amylolyticus</name>
    <dbReference type="NCBI Taxonomy" id="1424080"/>
    <lineage>
        <taxon>Bacteria</taxon>
        <taxon>Pseudomonadati</taxon>
        <taxon>Bacteroidota</taxon>
        <taxon>Cytophagia</taxon>
        <taxon>Cytophagales</taxon>
        <taxon>Hymenobacteraceae</taxon>
        <taxon>Pontibacter</taxon>
    </lineage>
</organism>
<dbReference type="InterPro" id="IPR029058">
    <property type="entry name" value="AB_hydrolase_fold"/>
</dbReference>
<dbReference type="RefSeq" id="WP_188500415.1">
    <property type="nucleotide sequence ID" value="NZ_BMFP01000002.1"/>
</dbReference>
<dbReference type="InterPro" id="IPR002469">
    <property type="entry name" value="Peptidase_S9B_N"/>
</dbReference>
<dbReference type="Pfam" id="PF00930">
    <property type="entry name" value="DPPIV_N"/>
    <property type="match status" value="2"/>
</dbReference>
<evidence type="ECO:0000313" key="5">
    <source>
        <dbReference type="Proteomes" id="UP000634043"/>
    </source>
</evidence>
<feature type="chain" id="PRO_5045904265" evidence="1">
    <location>
        <begin position="25"/>
        <end position="800"/>
    </location>
</feature>
<name>A0ABQ1VZF4_9BACT</name>
<dbReference type="PANTHER" id="PTHR11731:SF193">
    <property type="entry name" value="DIPEPTIDYL PEPTIDASE 9"/>
    <property type="match status" value="1"/>
</dbReference>
<feature type="domain" description="Dipeptidylpeptidase IV N-terminal" evidence="3">
    <location>
        <begin position="112"/>
        <end position="175"/>
    </location>
</feature>
<dbReference type="InterPro" id="IPR011659">
    <property type="entry name" value="WD40"/>
</dbReference>
<dbReference type="Gene3D" id="2.140.10.30">
    <property type="entry name" value="Dipeptidylpeptidase IV, N-terminal domain"/>
    <property type="match status" value="2"/>
</dbReference>
<dbReference type="Pfam" id="PF07676">
    <property type="entry name" value="PD40"/>
    <property type="match status" value="1"/>
</dbReference>
<accession>A0ABQ1VZF4</accession>
<evidence type="ECO:0000256" key="1">
    <source>
        <dbReference type="SAM" id="SignalP"/>
    </source>
</evidence>
<protein>
    <submittedName>
        <fullName evidence="4">Peptidase S9</fullName>
    </submittedName>
</protein>
<reference evidence="5" key="1">
    <citation type="journal article" date="2019" name="Int. J. Syst. Evol. Microbiol.">
        <title>The Global Catalogue of Microorganisms (GCM) 10K type strain sequencing project: providing services to taxonomists for standard genome sequencing and annotation.</title>
        <authorList>
            <consortium name="The Broad Institute Genomics Platform"/>
            <consortium name="The Broad Institute Genome Sequencing Center for Infectious Disease"/>
            <person name="Wu L."/>
            <person name="Ma J."/>
        </authorList>
    </citation>
    <scope>NUCLEOTIDE SEQUENCE [LARGE SCALE GENOMIC DNA]</scope>
    <source>
        <strain evidence="5">CGMCC 1.12749</strain>
    </source>
</reference>
<gene>
    <name evidence="4" type="ORF">GCM10011323_09650</name>
</gene>
<dbReference type="SUPFAM" id="SSF82171">
    <property type="entry name" value="DPP6 N-terminal domain-like"/>
    <property type="match status" value="1"/>
</dbReference>
<dbReference type="Proteomes" id="UP000634043">
    <property type="component" value="Unassembled WGS sequence"/>
</dbReference>
<keyword evidence="5" id="KW-1185">Reference proteome</keyword>
<feature type="domain" description="Dipeptidylpeptidase IV N-terminal" evidence="3">
    <location>
        <begin position="240"/>
        <end position="514"/>
    </location>
</feature>
<sequence length="800" mass="90047">MLLKKKALLLMSWLVLAGGAAVQAQENSSKLSVEKIMRDPTWIGTSPSNVFWSEDGKKIYFSWNPDGNRKDSLYSVTASGSNLKKVSAQERRALPGTWNARYNRAKTQKVYEQNGDLYLLDIKSGRTQQITNTVERENSPSFSHDEKKVAFVKDGNLYLWTIANGQLAQLTDFKKGNKPAEEGKNPQRDWLKEQQLALLQIVRDREADSKAAKQQQKADNPKRPKEIYIGDKSVDNIVLSPDERYISYRMVTRPKNAKVAIVPDFVTSTGYTEDINTRTKVGDAQATFESFVYDISRDTTYALQVGGIEGINDQPAYLRDRDTKASTAKEPATKPVKTEARAVTLFGPVWSDNGKHAVMVARAADNKDRWILKLDPASGKLSTLDRQRDEAWVNGPGIGFGTGDIGFMPDNEQVWFQSEESGYSHLYAVNLTNGSKKALTSGKFEISGPQISKDKKNWYFTANKVHPGEKHFYRMPINGGEMTQLTSGTGAHEVTLSPDEKTLAIRYSYSNKPWELFVQDNKKGAKPRQVTQSLTDEFKSYNWREPEVISFKASDGEDVYARLYRPAKAVANGPAVIFVHGAGYLQNAHKWWSSYFREYMFHNFLADNGYTVLDIDYRGSAGYGRDVRTGIYQFMGGKDLSDHVDGAKLLVDKYNVDPKRIGIYGGSYGGFITLMAMFTEPDVFAAGAALRSVTDWAHYNHGYTSNILNVPQLDSLAYAKSSPIYYAEGLKGALLICHGMVDTNVHFQDVVRLTQRLIELGKDNWELAVYPVEDHGFTEPASWTDEYKRIYKLFEENLKK</sequence>
<evidence type="ECO:0000259" key="3">
    <source>
        <dbReference type="Pfam" id="PF00930"/>
    </source>
</evidence>
<dbReference type="SUPFAM" id="SSF53474">
    <property type="entry name" value="alpha/beta-Hydrolases"/>
    <property type="match status" value="1"/>
</dbReference>
<feature type="signal peptide" evidence="1">
    <location>
        <begin position="1"/>
        <end position="24"/>
    </location>
</feature>
<dbReference type="Gene3D" id="3.40.50.1820">
    <property type="entry name" value="alpha/beta hydrolase"/>
    <property type="match status" value="1"/>
</dbReference>